<dbReference type="OrthoDB" id="3237545at2"/>
<dbReference type="PANTHER" id="PTHR10285">
    <property type="entry name" value="URIDINE KINASE"/>
    <property type="match status" value="1"/>
</dbReference>
<dbReference type="Gene3D" id="3.40.50.300">
    <property type="entry name" value="P-loop containing nucleotide triphosphate hydrolases"/>
    <property type="match status" value="1"/>
</dbReference>
<dbReference type="Pfam" id="PF00485">
    <property type="entry name" value="PRK"/>
    <property type="match status" value="1"/>
</dbReference>
<dbReference type="Proteomes" id="UP000305778">
    <property type="component" value="Unassembled WGS sequence"/>
</dbReference>
<dbReference type="InterPro" id="IPR027417">
    <property type="entry name" value="P-loop_NTPase"/>
</dbReference>
<reference evidence="2 3" key="1">
    <citation type="submission" date="2019-04" db="EMBL/GenBank/DDBJ databases">
        <title>Streptomyces oryziradicis sp. nov., a novel actinomycete isolated from rhizosphere soil of rice (Oryza sativa L.).</title>
        <authorList>
            <person name="Li C."/>
        </authorList>
    </citation>
    <scope>NUCLEOTIDE SEQUENCE [LARGE SCALE GENOMIC DNA]</scope>
    <source>
        <strain evidence="2 3">NEAU-C40</strain>
    </source>
</reference>
<evidence type="ECO:0000313" key="2">
    <source>
        <dbReference type="EMBL" id="TJZ98256.1"/>
    </source>
</evidence>
<evidence type="ECO:0000259" key="1">
    <source>
        <dbReference type="Pfam" id="PF00485"/>
    </source>
</evidence>
<keyword evidence="2" id="KW-0808">Transferase</keyword>
<proteinExistence type="predicted"/>
<dbReference type="EMBL" id="SUMC01000133">
    <property type="protein sequence ID" value="TJZ98256.1"/>
    <property type="molecule type" value="Genomic_DNA"/>
</dbReference>
<gene>
    <name evidence="2" type="ORF">FCI23_48750</name>
</gene>
<comment type="caution">
    <text evidence="2">The sequence shown here is derived from an EMBL/GenBank/DDBJ whole genome shotgun (WGS) entry which is preliminary data.</text>
</comment>
<dbReference type="AlphaFoldDB" id="A0A4U0RS67"/>
<protein>
    <submittedName>
        <fullName evidence="2">Uridine kinase</fullName>
    </submittedName>
</protein>
<name>A0A4U0RS67_9ACTN</name>
<dbReference type="InterPro" id="IPR006083">
    <property type="entry name" value="PRK/URK"/>
</dbReference>
<dbReference type="GO" id="GO:0016301">
    <property type="term" value="F:kinase activity"/>
    <property type="evidence" value="ECO:0007669"/>
    <property type="project" value="UniProtKB-KW"/>
</dbReference>
<dbReference type="SUPFAM" id="SSF52540">
    <property type="entry name" value="P-loop containing nucleoside triphosphate hydrolases"/>
    <property type="match status" value="1"/>
</dbReference>
<sequence>MPSPDPAVLRHNPFVTTQQSETEQVASAIAEHAHDGFALVAIDGPGGAGKSTLATTLGEALGGAERTTIVRGDDFYRPMAPEERLLLSPEEGYHQYFDWQRLRDQVLIPLLAGQAADYQRYDWPTAALATDELHHVPRSGTVIVEGVFTARPELANYYDLTVCVETPRDTCLHRQHTRGHDHGPGNWIGRWRAAEEHYLAATRLSPESAGSDTDRRVIRRQVPLLV</sequence>
<dbReference type="GO" id="GO:0005524">
    <property type="term" value="F:ATP binding"/>
    <property type="evidence" value="ECO:0007669"/>
    <property type="project" value="InterPro"/>
</dbReference>
<keyword evidence="3" id="KW-1185">Reference proteome</keyword>
<feature type="domain" description="Phosphoribulokinase/uridine kinase" evidence="1">
    <location>
        <begin position="40"/>
        <end position="178"/>
    </location>
</feature>
<evidence type="ECO:0000313" key="3">
    <source>
        <dbReference type="Proteomes" id="UP000305778"/>
    </source>
</evidence>
<accession>A0A4U0RS67</accession>
<organism evidence="2 3">
    <name type="scientific">Actinacidiphila oryziradicis</name>
    <dbReference type="NCBI Taxonomy" id="2571141"/>
    <lineage>
        <taxon>Bacteria</taxon>
        <taxon>Bacillati</taxon>
        <taxon>Actinomycetota</taxon>
        <taxon>Actinomycetes</taxon>
        <taxon>Kitasatosporales</taxon>
        <taxon>Streptomycetaceae</taxon>
        <taxon>Actinacidiphila</taxon>
    </lineage>
</organism>
<keyword evidence="2" id="KW-0418">Kinase</keyword>